<evidence type="ECO:0000256" key="2">
    <source>
        <dbReference type="ARBA" id="ARBA00012925"/>
    </source>
</evidence>
<dbReference type="InterPro" id="IPR036874">
    <property type="entry name" value="Carbonic_anhydrase_sf"/>
</dbReference>
<evidence type="ECO:0000256" key="4">
    <source>
        <dbReference type="ARBA" id="ARBA00022833"/>
    </source>
</evidence>
<evidence type="ECO:0000256" key="3">
    <source>
        <dbReference type="ARBA" id="ARBA00022723"/>
    </source>
</evidence>
<keyword evidence="9" id="KW-1185">Reference proteome</keyword>
<dbReference type="RefSeq" id="WP_256027715.1">
    <property type="nucleotide sequence ID" value="NZ_JAHLKM010000001.1"/>
</dbReference>
<dbReference type="SUPFAM" id="SSF53056">
    <property type="entry name" value="beta-carbonic anhydrase, cab"/>
    <property type="match status" value="1"/>
</dbReference>
<comment type="catalytic activity">
    <reaction evidence="6">
        <text>hydrogencarbonate + H(+) = CO2 + H2O</text>
        <dbReference type="Rhea" id="RHEA:10748"/>
        <dbReference type="ChEBI" id="CHEBI:15377"/>
        <dbReference type="ChEBI" id="CHEBI:15378"/>
        <dbReference type="ChEBI" id="CHEBI:16526"/>
        <dbReference type="ChEBI" id="CHEBI:17544"/>
        <dbReference type="EC" id="4.2.1.1"/>
    </reaction>
</comment>
<accession>A0A9R1D6E0</accession>
<dbReference type="EMBL" id="JAHLKM010000001">
    <property type="protein sequence ID" value="MCQ4331915.1"/>
    <property type="molecule type" value="Genomic_DNA"/>
</dbReference>
<sequence>MSETTLAELLERNRRHVESLSEGYFGAVRHGQKPAVVSVCCSDSRVSQEGMWDIDTPGWLFTASNIGNQVRDTYGGERVLSGDVLYPIRHAETEVAVVVGHTGCGAVTATLEAVRTDGSGSGEGREDPPGIEARIESLRPVVEDGLADGRVSGERDVGLVDQLVEYNVDRQVAFLRADTAVPDPVTVLGFVYDFQGVYGDAEGRCYLVNHDGETDLERLYEAVPGEFRSHVGRLL</sequence>
<dbReference type="AlphaFoldDB" id="A0A9R1D6E0"/>
<dbReference type="Gene3D" id="3.40.1050.10">
    <property type="entry name" value="Carbonic anhydrase"/>
    <property type="match status" value="1"/>
</dbReference>
<gene>
    <name evidence="8" type="ORF">KM295_00135</name>
</gene>
<comment type="cofactor">
    <cofactor evidence="7">
        <name>Zn(2+)</name>
        <dbReference type="ChEBI" id="CHEBI:29105"/>
    </cofactor>
    <text evidence="7">Binds 1 zinc ion per subunit.</text>
</comment>
<protein>
    <recommendedName>
        <fullName evidence="2">carbonic anhydrase</fullName>
        <ecNumber evidence="2">4.2.1.1</ecNumber>
    </recommendedName>
</protein>
<dbReference type="GO" id="GO:0008270">
    <property type="term" value="F:zinc ion binding"/>
    <property type="evidence" value="ECO:0007669"/>
    <property type="project" value="InterPro"/>
</dbReference>
<evidence type="ECO:0000313" key="8">
    <source>
        <dbReference type="EMBL" id="MCQ4331915.1"/>
    </source>
</evidence>
<keyword evidence="4 7" id="KW-0862">Zinc</keyword>
<feature type="binding site" evidence="7">
    <location>
        <position position="104"/>
    </location>
    <ligand>
        <name>Zn(2+)</name>
        <dbReference type="ChEBI" id="CHEBI:29105"/>
    </ligand>
</feature>
<keyword evidence="5" id="KW-0456">Lyase</keyword>
<dbReference type="InterPro" id="IPR001765">
    <property type="entry name" value="Carbonic_anhydrase"/>
</dbReference>
<dbReference type="GO" id="GO:0004089">
    <property type="term" value="F:carbonate dehydratase activity"/>
    <property type="evidence" value="ECO:0007669"/>
    <property type="project" value="UniProtKB-EC"/>
</dbReference>
<feature type="binding site" evidence="7">
    <location>
        <position position="101"/>
    </location>
    <ligand>
        <name>Zn(2+)</name>
        <dbReference type="ChEBI" id="CHEBI:29105"/>
    </ligand>
</feature>
<evidence type="ECO:0000256" key="7">
    <source>
        <dbReference type="PIRSR" id="PIRSR601765-2"/>
    </source>
</evidence>
<dbReference type="SMART" id="SM00947">
    <property type="entry name" value="Pro_CA"/>
    <property type="match status" value="1"/>
</dbReference>
<organism evidence="8 9">
    <name type="scientific">Natronomonas aquatica</name>
    <dbReference type="NCBI Taxonomy" id="2841590"/>
    <lineage>
        <taxon>Archaea</taxon>
        <taxon>Methanobacteriati</taxon>
        <taxon>Methanobacteriota</taxon>
        <taxon>Stenosarchaea group</taxon>
        <taxon>Halobacteria</taxon>
        <taxon>Halobacteriales</taxon>
        <taxon>Natronomonadaceae</taxon>
        <taxon>Natronomonas</taxon>
    </lineage>
</organism>
<evidence type="ECO:0000256" key="1">
    <source>
        <dbReference type="ARBA" id="ARBA00006217"/>
    </source>
</evidence>
<proteinExistence type="inferred from homology"/>
<feature type="binding site" evidence="7">
    <location>
        <position position="41"/>
    </location>
    <ligand>
        <name>Zn(2+)</name>
        <dbReference type="ChEBI" id="CHEBI:29105"/>
    </ligand>
</feature>
<keyword evidence="3 7" id="KW-0479">Metal-binding</keyword>
<dbReference type="EC" id="4.2.1.1" evidence="2"/>
<comment type="caution">
    <text evidence="8">The sequence shown here is derived from an EMBL/GenBank/DDBJ whole genome shotgun (WGS) entry which is preliminary data.</text>
</comment>
<dbReference type="Pfam" id="PF00484">
    <property type="entry name" value="Pro_CA"/>
    <property type="match status" value="1"/>
</dbReference>
<reference evidence="8" key="1">
    <citation type="journal article" date="2023" name="Front. Microbiol.">
        <title>Genomic-based phylogenetic and metabolic analyses of the genus Natronomonas, and description of Natronomonas aquatica sp. nov.</title>
        <authorList>
            <person name="Garcia-Roldan A."/>
            <person name="Duran-Viseras A."/>
            <person name="de la Haba R.R."/>
            <person name="Corral P."/>
            <person name="Sanchez-Porro C."/>
            <person name="Ventosa A."/>
        </authorList>
    </citation>
    <scope>NUCLEOTIDE SEQUENCE</scope>
    <source>
        <strain evidence="8">F2-12</strain>
    </source>
</reference>
<dbReference type="PANTHER" id="PTHR11002:SF76">
    <property type="entry name" value="CARBONIC ANHYDRASE"/>
    <property type="match status" value="1"/>
</dbReference>
<comment type="similarity">
    <text evidence="1">Belongs to the beta-class carbonic anhydrase family.</text>
</comment>
<name>A0A9R1D6E0_9EURY</name>
<dbReference type="Proteomes" id="UP001139494">
    <property type="component" value="Unassembled WGS sequence"/>
</dbReference>
<evidence type="ECO:0000256" key="6">
    <source>
        <dbReference type="ARBA" id="ARBA00048348"/>
    </source>
</evidence>
<evidence type="ECO:0000313" key="9">
    <source>
        <dbReference type="Proteomes" id="UP001139494"/>
    </source>
</evidence>
<dbReference type="PANTHER" id="PTHR11002">
    <property type="entry name" value="CARBONIC ANHYDRASE"/>
    <property type="match status" value="1"/>
</dbReference>
<evidence type="ECO:0000256" key="5">
    <source>
        <dbReference type="ARBA" id="ARBA00023239"/>
    </source>
</evidence>